<comment type="function">
    <text evidence="3">NAD-dependent lysine deacetylase that specifically removes acetyl groups on target proteins. Also acts as a protein-lysine deacylase by mediating protein desuccinylation and de-2-hydroxyisobutyrylation. Modulates the activities of several proteins which are inactive in their acylated form.</text>
</comment>
<dbReference type="PROSITE" id="PS50305">
    <property type="entry name" value="SIRTUIN"/>
    <property type="match status" value="1"/>
</dbReference>
<feature type="binding site" evidence="3">
    <location>
        <position position="259"/>
    </location>
    <ligand>
        <name>NAD(+)</name>
        <dbReference type="ChEBI" id="CHEBI:57540"/>
    </ligand>
</feature>
<dbReference type="AlphaFoldDB" id="A0A9X1SL96"/>
<comment type="caution">
    <text evidence="3 4">Lacks conserved residue(s) required for the propagation of feature annotation.</text>
</comment>
<comment type="similarity">
    <text evidence="3">Belongs to the sirtuin family. Class III subfamily.</text>
</comment>
<dbReference type="InterPro" id="IPR050134">
    <property type="entry name" value="NAD-dep_sirtuin_deacylases"/>
</dbReference>
<dbReference type="Proteomes" id="UP001139171">
    <property type="component" value="Unassembled WGS sequence"/>
</dbReference>
<name>A0A9X1SL96_9GAMM</name>
<dbReference type="EC" id="2.3.1.286" evidence="3"/>
<evidence type="ECO:0000313" key="6">
    <source>
        <dbReference type="EMBL" id="MCD1127353.1"/>
    </source>
</evidence>
<feature type="binding site" evidence="3">
    <location>
        <begin position="215"/>
        <end position="217"/>
    </location>
    <ligand>
        <name>NAD(+)</name>
        <dbReference type="ChEBI" id="CHEBI:57540"/>
    </ligand>
</feature>
<gene>
    <name evidence="3 6" type="primary">cobB</name>
    <name evidence="6" type="ORF">LPW36_15355</name>
</gene>
<feature type="binding site" evidence="3">
    <location>
        <begin position="241"/>
        <end position="243"/>
    </location>
    <ligand>
        <name>NAD(+)</name>
        <dbReference type="ChEBI" id="CHEBI:57540"/>
    </ligand>
</feature>
<dbReference type="GO" id="GO:0070403">
    <property type="term" value="F:NAD+ binding"/>
    <property type="evidence" value="ECO:0007669"/>
    <property type="project" value="UniProtKB-UniRule"/>
</dbReference>
<dbReference type="InterPro" id="IPR003000">
    <property type="entry name" value="Sirtuin"/>
</dbReference>
<accession>A0A9X1SL96</accession>
<dbReference type="InterPro" id="IPR026590">
    <property type="entry name" value="Ssirtuin_cat_dom"/>
</dbReference>
<dbReference type="InterPro" id="IPR027546">
    <property type="entry name" value="Sirtuin_class_III"/>
</dbReference>
<feature type="binding site" evidence="3">
    <location>
        <begin position="49"/>
        <end position="68"/>
    </location>
    <ligand>
        <name>NAD(+)</name>
        <dbReference type="ChEBI" id="CHEBI:57540"/>
    </ligand>
</feature>
<evidence type="ECO:0000259" key="5">
    <source>
        <dbReference type="PROSITE" id="PS50305"/>
    </source>
</evidence>
<dbReference type="Pfam" id="PF02146">
    <property type="entry name" value="SIR2"/>
    <property type="match status" value="1"/>
</dbReference>
<keyword evidence="3" id="KW-0862">Zinc</keyword>
<organism evidence="6 7">
    <name type="scientific">Limnobaculum eriocheiris</name>
    <dbReference type="NCBI Taxonomy" id="2897391"/>
    <lineage>
        <taxon>Bacteria</taxon>
        <taxon>Pseudomonadati</taxon>
        <taxon>Pseudomonadota</taxon>
        <taxon>Gammaproteobacteria</taxon>
        <taxon>Enterobacterales</taxon>
        <taxon>Budviciaceae</taxon>
        <taxon>Limnobaculum</taxon>
    </lineage>
</organism>
<dbReference type="GO" id="GO:0008270">
    <property type="term" value="F:zinc ion binding"/>
    <property type="evidence" value="ECO:0007669"/>
    <property type="project" value="UniProtKB-UniRule"/>
</dbReference>
<dbReference type="GO" id="GO:0036054">
    <property type="term" value="F:protein-malonyllysine demalonylase activity"/>
    <property type="evidence" value="ECO:0007669"/>
    <property type="project" value="InterPro"/>
</dbReference>
<reference evidence="6" key="1">
    <citation type="submission" date="2021-11" db="EMBL/GenBank/DDBJ databases">
        <title>Jinshanibacter sp. isolated from one year old Eriocheir sinensis.</title>
        <authorList>
            <person name="Li J.-Y."/>
            <person name="He W."/>
            <person name="Gao T.-H."/>
        </authorList>
    </citation>
    <scope>NUCLEOTIDE SEQUENCE</scope>
    <source>
        <strain evidence="6">LJY008</strain>
    </source>
</reference>
<comment type="catalytic activity">
    <reaction evidence="3">
        <text>N(6)-(2-hydroxyisobutanoyl)-L-lysyl-[protein] + NAD(+) + H2O = 2''-O-(2-hydroxyisobutanoyl)-ADP-D-ribose + nicotinamide + L-lysyl-[protein]</text>
        <dbReference type="Rhea" id="RHEA:24364"/>
        <dbReference type="Rhea" id="RHEA-COMP:9752"/>
        <dbReference type="Rhea" id="RHEA-COMP:15921"/>
        <dbReference type="ChEBI" id="CHEBI:15377"/>
        <dbReference type="ChEBI" id="CHEBI:17154"/>
        <dbReference type="ChEBI" id="CHEBI:29969"/>
        <dbReference type="ChEBI" id="CHEBI:57540"/>
        <dbReference type="ChEBI" id="CHEBI:144968"/>
        <dbReference type="ChEBI" id="CHEBI:144969"/>
    </reaction>
</comment>
<evidence type="ECO:0000256" key="2">
    <source>
        <dbReference type="ARBA" id="ARBA00023027"/>
    </source>
</evidence>
<dbReference type="PANTHER" id="PTHR11085">
    <property type="entry name" value="NAD-DEPENDENT PROTEIN DEACYLASE SIRTUIN-5, MITOCHONDRIAL-RELATED"/>
    <property type="match status" value="1"/>
</dbReference>
<feature type="binding site" evidence="3">
    <location>
        <position position="175"/>
    </location>
    <ligand>
        <name>Zn(2+)</name>
        <dbReference type="ChEBI" id="CHEBI:29105"/>
    </ligand>
</feature>
<comment type="subcellular location">
    <subcellularLocation>
        <location evidence="3">Cytoplasm</location>
    </subcellularLocation>
</comment>
<feature type="active site" description="Proton acceptor" evidence="3">
    <location>
        <position position="148"/>
    </location>
</feature>
<keyword evidence="2 3" id="KW-0520">NAD</keyword>
<dbReference type="Gene3D" id="3.40.50.1220">
    <property type="entry name" value="TPP-binding domain"/>
    <property type="match status" value="1"/>
</dbReference>
<evidence type="ECO:0000256" key="1">
    <source>
        <dbReference type="ARBA" id="ARBA00022679"/>
    </source>
</evidence>
<dbReference type="Gene3D" id="3.30.1600.10">
    <property type="entry name" value="SIR2/SIRT2 'Small Domain"/>
    <property type="match status" value="1"/>
</dbReference>
<protein>
    <recommendedName>
        <fullName evidence="3">NAD-dependent protein deacylase</fullName>
        <ecNumber evidence="3">2.3.1.286</ecNumber>
    </recommendedName>
    <alternativeName>
        <fullName evidence="3">Regulatory protein SIR2 homolog</fullName>
    </alternativeName>
</protein>
<evidence type="ECO:0000256" key="4">
    <source>
        <dbReference type="PROSITE-ProRule" id="PRU00236"/>
    </source>
</evidence>
<dbReference type="NCBIfam" id="NF001755">
    <property type="entry name" value="PRK00481.1-5"/>
    <property type="match status" value="1"/>
</dbReference>
<dbReference type="InterPro" id="IPR026591">
    <property type="entry name" value="Sirtuin_cat_small_dom_sf"/>
</dbReference>
<feature type="binding site" evidence="3">
    <location>
        <position position="156"/>
    </location>
    <ligand>
        <name>Zn(2+)</name>
        <dbReference type="ChEBI" id="CHEBI:29105"/>
    </ligand>
</feature>
<evidence type="ECO:0000313" key="7">
    <source>
        <dbReference type="Proteomes" id="UP001139171"/>
    </source>
</evidence>
<dbReference type="PANTHER" id="PTHR11085:SF4">
    <property type="entry name" value="NAD-DEPENDENT PROTEIN DEACYLASE"/>
    <property type="match status" value="1"/>
</dbReference>
<dbReference type="EMBL" id="JAJNAG010000049">
    <property type="protein sequence ID" value="MCD1127353.1"/>
    <property type="molecule type" value="Genomic_DNA"/>
</dbReference>
<sequence>MRVHRRLFRSRVKHIRHQRHRMRYYHSVLCSVCEEVKARQNPSVVVLTGAGISAESGIRTFRASDGLWEDHRIEDVATPEGFETNPELVQTFYNARRRQLLNPDIQPNEAHNALAKLEDFLGNNFLLITQNVDNLHERAGNMRIIHMHGELMKVRCTKSGRVSEWKGDLSVNDRCDCCQPPQPMRPHIVWFGEMPFEMDKINQAIAEADYFIAIGTSGHVYPAAGFVRSARLYGAHTVELNLEESQVGSSFTEKHYGLASEVVPKYIQDTFLNTNATDCVKKQ</sequence>
<dbReference type="CDD" id="cd01412">
    <property type="entry name" value="SIRT5_Af1_CobB"/>
    <property type="match status" value="1"/>
</dbReference>
<comment type="cofactor">
    <cofactor evidence="3">
        <name>Zn(2+)</name>
        <dbReference type="ChEBI" id="CHEBI:29105"/>
    </cofactor>
    <text evidence="3">Binds 1 zinc ion per subunit.</text>
</comment>
<evidence type="ECO:0000256" key="3">
    <source>
        <dbReference type="HAMAP-Rule" id="MF_01121"/>
    </source>
</evidence>
<comment type="catalytic activity">
    <reaction evidence="3">
        <text>N(6)-acetyl-L-lysyl-[protein] + NAD(+) + H2O = 2''-O-acetyl-ADP-D-ribose + nicotinamide + L-lysyl-[protein]</text>
        <dbReference type="Rhea" id="RHEA:43636"/>
        <dbReference type="Rhea" id="RHEA-COMP:9752"/>
        <dbReference type="Rhea" id="RHEA-COMP:10731"/>
        <dbReference type="ChEBI" id="CHEBI:15377"/>
        <dbReference type="ChEBI" id="CHEBI:17154"/>
        <dbReference type="ChEBI" id="CHEBI:29969"/>
        <dbReference type="ChEBI" id="CHEBI:57540"/>
        <dbReference type="ChEBI" id="CHEBI:61930"/>
        <dbReference type="ChEBI" id="CHEBI:83767"/>
        <dbReference type="EC" id="2.3.1.286"/>
    </reaction>
</comment>
<dbReference type="InterPro" id="IPR029035">
    <property type="entry name" value="DHS-like_NAD/FAD-binding_dom"/>
</dbReference>
<dbReference type="GO" id="GO:0017136">
    <property type="term" value="F:histone deacetylase activity, NAD-dependent"/>
    <property type="evidence" value="ECO:0007669"/>
    <property type="project" value="TreeGrafter"/>
</dbReference>
<dbReference type="GO" id="GO:0036055">
    <property type="term" value="F:protein-succinyllysine desuccinylase activity"/>
    <property type="evidence" value="ECO:0007669"/>
    <property type="project" value="UniProtKB-UniRule"/>
</dbReference>
<comment type="catalytic activity">
    <reaction evidence="3">
        <text>N(6)-succinyl-L-lysyl-[protein] + NAD(+) + H2O = 2''-O-succinyl-ADP-D-ribose + nicotinamide + L-lysyl-[protein]</text>
        <dbReference type="Rhea" id="RHEA:47668"/>
        <dbReference type="Rhea" id="RHEA-COMP:9752"/>
        <dbReference type="Rhea" id="RHEA-COMP:11877"/>
        <dbReference type="ChEBI" id="CHEBI:15377"/>
        <dbReference type="ChEBI" id="CHEBI:17154"/>
        <dbReference type="ChEBI" id="CHEBI:29969"/>
        <dbReference type="ChEBI" id="CHEBI:57540"/>
        <dbReference type="ChEBI" id="CHEBI:87830"/>
        <dbReference type="ChEBI" id="CHEBI:87832"/>
    </reaction>
</comment>
<proteinExistence type="inferred from homology"/>
<keyword evidence="7" id="KW-1185">Reference proteome</keyword>
<dbReference type="RefSeq" id="WP_230611043.1">
    <property type="nucleotide sequence ID" value="NZ_JAJNAG010000049.1"/>
</dbReference>
<keyword evidence="6" id="KW-0012">Acyltransferase</keyword>
<feature type="domain" description="Deacetylase sirtuin-type" evidence="5">
    <location>
        <begin position="25"/>
        <end position="283"/>
    </location>
</feature>
<dbReference type="GO" id="GO:0005737">
    <property type="term" value="C:cytoplasm"/>
    <property type="evidence" value="ECO:0007669"/>
    <property type="project" value="UniProtKB-SubCell"/>
</dbReference>
<keyword evidence="3" id="KW-0479">Metal-binding</keyword>
<feature type="binding site" evidence="3">
    <location>
        <position position="93"/>
    </location>
    <ligand>
        <name>substrate</name>
    </ligand>
</feature>
<feature type="binding site" evidence="3">
    <location>
        <begin position="130"/>
        <end position="133"/>
    </location>
    <ligand>
        <name>NAD(+)</name>
        <dbReference type="ChEBI" id="CHEBI:57540"/>
    </ligand>
</feature>
<comment type="domain">
    <text evidence="3">2 residues (Tyr-93 and Arg-96) present in a large hydrophobic pocket are probably involved in substrate specificity. They are important for desuccinylation activity, but dispensable for deacetylation activity.</text>
</comment>
<keyword evidence="1 6" id="KW-0808">Transferase</keyword>
<dbReference type="HAMAP" id="MF_01121">
    <property type="entry name" value="Sirtuin_ClassIII"/>
    <property type="match status" value="1"/>
</dbReference>
<keyword evidence="3" id="KW-0963">Cytoplasm</keyword>
<comment type="caution">
    <text evidence="6">The sequence shown here is derived from an EMBL/GenBank/DDBJ whole genome shotgun (WGS) entry which is preliminary data.</text>
</comment>
<feature type="binding site" evidence="3">
    <location>
        <position position="96"/>
    </location>
    <ligand>
        <name>substrate</name>
    </ligand>
</feature>
<dbReference type="SUPFAM" id="SSF52467">
    <property type="entry name" value="DHS-like NAD/FAD-binding domain"/>
    <property type="match status" value="1"/>
</dbReference>